<name>A0A8J2PNZ9_9HEXA</name>
<evidence type="ECO:0000313" key="1">
    <source>
        <dbReference type="EMBL" id="CAG7819779.1"/>
    </source>
</evidence>
<proteinExistence type="predicted"/>
<evidence type="ECO:0000313" key="2">
    <source>
        <dbReference type="Proteomes" id="UP000708208"/>
    </source>
</evidence>
<dbReference type="AlphaFoldDB" id="A0A8J2PNZ9"/>
<protein>
    <submittedName>
        <fullName evidence="1">Uncharacterized protein</fullName>
    </submittedName>
</protein>
<dbReference type="Proteomes" id="UP000708208">
    <property type="component" value="Unassembled WGS sequence"/>
</dbReference>
<feature type="non-terminal residue" evidence="1">
    <location>
        <position position="183"/>
    </location>
</feature>
<comment type="caution">
    <text evidence="1">The sequence shown here is derived from an EMBL/GenBank/DDBJ whole genome shotgun (WGS) entry which is preliminary data.</text>
</comment>
<organism evidence="1 2">
    <name type="scientific">Allacma fusca</name>
    <dbReference type="NCBI Taxonomy" id="39272"/>
    <lineage>
        <taxon>Eukaryota</taxon>
        <taxon>Metazoa</taxon>
        <taxon>Ecdysozoa</taxon>
        <taxon>Arthropoda</taxon>
        <taxon>Hexapoda</taxon>
        <taxon>Collembola</taxon>
        <taxon>Symphypleona</taxon>
        <taxon>Sminthuridae</taxon>
        <taxon>Allacma</taxon>
    </lineage>
</organism>
<sequence length="183" mass="20375">MESMEINSDSNCVNCCLTFDSAESKCTKINIALPIDSVLSGGQHVQSIQILEISVRDILLEIYGFDFSLQSDDGQRLSVCSACSFNLANLYLAHRNFVQTRHVNSLLSEALTRIREILLEWREDEKCFSIVKEEACDEVVEEGINNNIEMVADCSREDIELPAVESSDNGGIILSIVPIPTKQ</sequence>
<accession>A0A8J2PNZ9</accession>
<keyword evidence="2" id="KW-1185">Reference proteome</keyword>
<gene>
    <name evidence="1" type="ORF">AFUS01_LOCUS30209</name>
</gene>
<reference evidence="1" key="1">
    <citation type="submission" date="2021-06" db="EMBL/GenBank/DDBJ databases">
        <authorList>
            <person name="Hodson N. C."/>
            <person name="Mongue J. A."/>
            <person name="Jaron S. K."/>
        </authorList>
    </citation>
    <scope>NUCLEOTIDE SEQUENCE</scope>
</reference>
<dbReference type="EMBL" id="CAJVCH010459545">
    <property type="protein sequence ID" value="CAG7819779.1"/>
    <property type="molecule type" value="Genomic_DNA"/>
</dbReference>